<feature type="region of interest" description="Disordered" evidence="1">
    <location>
        <begin position="80"/>
        <end position="104"/>
    </location>
</feature>
<organism evidence="2 3">
    <name type="scientific">Plakobranchus ocellatus</name>
    <dbReference type="NCBI Taxonomy" id="259542"/>
    <lineage>
        <taxon>Eukaryota</taxon>
        <taxon>Metazoa</taxon>
        <taxon>Spiralia</taxon>
        <taxon>Lophotrochozoa</taxon>
        <taxon>Mollusca</taxon>
        <taxon>Gastropoda</taxon>
        <taxon>Heterobranchia</taxon>
        <taxon>Euthyneura</taxon>
        <taxon>Panpulmonata</taxon>
        <taxon>Sacoglossa</taxon>
        <taxon>Placobranchoidea</taxon>
        <taxon>Plakobranchidae</taxon>
        <taxon>Plakobranchus</taxon>
    </lineage>
</organism>
<sequence length="170" mass="19785">MINSPSPICRSEKPYFTVQFDGHEISSQVREEFQRRYPKMGTPGADSEDKAKASVYLTEMAHSYTPNFIYPRITAPVTLEKQADPVRNRRPKNPPFEQMLPERPCPYNDPDRGFHVWRGFLYYTHNAIWQPYVRHDWTREVSERNTLPQVRGGSGRGVHPSPGDVDYVLF</sequence>
<evidence type="ECO:0000256" key="1">
    <source>
        <dbReference type="SAM" id="MobiDB-lite"/>
    </source>
</evidence>
<gene>
    <name evidence="2" type="ORF">PoB_001634400</name>
</gene>
<dbReference type="AlphaFoldDB" id="A0AAV3Z618"/>
<keyword evidence="3" id="KW-1185">Reference proteome</keyword>
<protein>
    <submittedName>
        <fullName evidence="2">Uncharacterized protein</fullName>
    </submittedName>
</protein>
<accession>A0AAV3Z618</accession>
<proteinExistence type="predicted"/>
<reference evidence="2 3" key="1">
    <citation type="journal article" date="2021" name="Elife">
        <title>Chloroplast acquisition without the gene transfer in kleptoplastic sea slugs, Plakobranchus ocellatus.</title>
        <authorList>
            <person name="Maeda T."/>
            <person name="Takahashi S."/>
            <person name="Yoshida T."/>
            <person name="Shimamura S."/>
            <person name="Takaki Y."/>
            <person name="Nagai Y."/>
            <person name="Toyoda A."/>
            <person name="Suzuki Y."/>
            <person name="Arimoto A."/>
            <person name="Ishii H."/>
            <person name="Satoh N."/>
            <person name="Nishiyama T."/>
            <person name="Hasebe M."/>
            <person name="Maruyama T."/>
            <person name="Minagawa J."/>
            <person name="Obokata J."/>
            <person name="Shigenobu S."/>
        </authorList>
    </citation>
    <scope>NUCLEOTIDE SEQUENCE [LARGE SCALE GENOMIC DNA]</scope>
</reference>
<dbReference type="Proteomes" id="UP000735302">
    <property type="component" value="Unassembled WGS sequence"/>
</dbReference>
<evidence type="ECO:0000313" key="2">
    <source>
        <dbReference type="EMBL" id="GFN89838.1"/>
    </source>
</evidence>
<dbReference type="EMBL" id="BLXT01001968">
    <property type="protein sequence ID" value="GFN89838.1"/>
    <property type="molecule type" value="Genomic_DNA"/>
</dbReference>
<name>A0AAV3Z618_9GAST</name>
<comment type="caution">
    <text evidence="2">The sequence shown here is derived from an EMBL/GenBank/DDBJ whole genome shotgun (WGS) entry which is preliminary data.</text>
</comment>
<evidence type="ECO:0000313" key="3">
    <source>
        <dbReference type="Proteomes" id="UP000735302"/>
    </source>
</evidence>